<dbReference type="Proteomes" id="UP000077355">
    <property type="component" value="Unassembled WGS sequence"/>
</dbReference>
<dbReference type="Pfam" id="PF00672">
    <property type="entry name" value="HAMP"/>
    <property type="match status" value="1"/>
</dbReference>
<proteinExistence type="predicted"/>
<dbReference type="InterPro" id="IPR036890">
    <property type="entry name" value="HATPase_C_sf"/>
</dbReference>
<evidence type="ECO:0000256" key="2">
    <source>
        <dbReference type="ARBA" id="ARBA00022475"/>
    </source>
</evidence>
<sequence>MFRKLLLFFISVLVTISILFTIVEQVSENVLQETLQSTSLKQLKYSLQEMEQTLKQLEVLTVLLSNDSSIKSYGNSKDFSPYLNSLLLRKIIEEKLLTQSYANIVQSNISIYWPRLDEVLSSLNHSPKKVYNKEQWSTLPKFKWFISRENGFELRYILVAPYLIVPELKSVNYTIETSLTVNFLKNVLRSVEAAGNGSSFFYNPSFEPIYADKLNESVFQKVKDLYATGRFSNGELNHQTITIDNESYLLQAVSSTSLDWSLVQYIPLDDYLKPLNLTKKISRASLIFLILIGSFMYLILYRNIKRPITYLVRKLEALGSGKYESRVHLRVNNEFDYLFDRFNDMASRIQILIEDVYEEKLRSKEAIYKQLQSQINPHFLYNCLFYIVSMAKKNPDAVTAMAQNLAYYYRFITKNNSYEIPLSEELKLITSYLSVQTLRNPNLHYHIDVEELLKQALIPPLILQPIVENSVVHGIDNKLGSGIITIKGATLEGVHYIVVEDDGYGLTPTQMQNLSSQLENKYRDNEIGCGLWNIHQRMQHRYDHTSGLTFEVSTLGGLKVTLSWKCIEGKVQD</sequence>
<organism evidence="9 10">
    <name type="scientific">Paenibacillus antarcticus</name>
    <dbReference type="NCBI Taxonomy" id="253703"/>
    <lineage>
        <taxon>Bacteria</taxon>
        <taxon>Bacillati</taxon>
        <taxon>Bacillota</taxon>
        <taxon>Bacilli</taxon>
        <taxon>Bacillales</taxon>
        <taxon>Paenibacillaceae</taxon>
        <taxon>Paenibacillus</taxon>
    </lineage>
</organism>
<keyword evidence="3" id="KW-0597">Phosphoprotein</keyword>
<reference evidence="9 10" key="1">
    <citation type="submission" date="2016-03" db="EMBL/GenBank/DDBJ databases">
        <title>Draft genome sequence of Paenibacillus antarcticus CECT 5836.</title>
        <authorList>
            <person name="Shin S.-K."/>
            <person name="Yi H."/>
        </authorList>
    </citation>
    <scope>NUCLEOTIDE SEQUENCE [LARGE SCALE GENOMIC DNA]</scope>
    <source>
        <strain evidence="9 10">CECT 5836</strain>
    </source>
</reference>
<evidence type="ECO:0000256" key="5">
    <source>
        <dbReference type="ARBA" id="ARBA00023136"/>
    </source>
</evidence>
<dbReference type="CDD" id="cd06225">
    <property type="entry name" value="HAMP"/>
    <property type="match status" value="1"/>
</dbReference>
<accession>A0A168MMN8</accession>
<protein>
    <recommendedName>
        <fullName evidence="8">HAMP domain-containing protein</fullName>
    </recommendedName>
</protein>
<dbReference type="AlphaFoldDB" id="A0A168MMN8"/>
<evidence type="ECO:0000313" key="9">
    <source>
        <dbReference type="EMBL" id="OAB44851.1"/>
    </source>
</evidence>
<dbReference type="GO" id="GO:0000155">
    <property type="term" value="F:phosphorelay sensor kinase activity"/>
    <property type="evidence" value="ECO:0007669"/>
    <property type="project" value="InterPro"/>
</dbReference>
<keyword evidence="7" id="KW-1133">Transmembrane helix</keyword>
<dbReference type="SMART" id="SM00304">
    <property type="entry name" value="HAMP"/>
    <property type="match status" value="1"/>
</dbReference>
<evidence type="ECO:0000256" key="6">
    <source>
        <dbReference type="SAM" id="Coils"/>
    </source>
</evidence>
<keyword evidence="7" id="KW-0812">Transmembrane</keyword>
<gene>
    <name evidence="9" type="ORF">PBAT_14810</name>
</gene>
<dbReference type="Pfam" id="PF06580">
    <property type="entry name" value="His_kinase"/>
    <property type="match status" value="1"/>
</dbReference>
<evidence type="ECO:0000256" key="7">
    <source>
        <dbReference type="SAM" id="Phobius"/>
    </source>
</evidence>
<evidence type="ECO:0000256" key="3">
    <source>
        <dbReference type="ARBA" id="ARBA00022553"/>
    </source>
</evidence>
<feature type="transmembrane region" description="Helical" evidence="7">
    <location>
        <begin position="284"/>
        <end position="304"/>
    </location>
</feature>
<evidence type="ECO:0000259" key="8">
    <source>
        <dbReference type="PROSITE" id="PS50885"/>
    </source>
</evidence>
<dbReference type="SUPFAM" id="SSF158472">
    <property type="entry name" value="HAMP domain-like"/>
    <property type="match status" value="1"/>
</dbReference>
<feature type="coiled-coil region" evidence="6">
    <location>
        <begin position="40"/>
        <end position="67"/>
    </location>
</feature>
<comment type="caution">
    <text evidence="9">The sequence shown here is derived from an EMBL/GenBank/DDBJ whole genome shotgun (WGS) entry which is preliminary data.</text>
</comment>
<dbReference type="InterPro" id="IPR010559">
    <property type="entry name" value="Sig_transdc_His_kin_internal"/>
</dbReference>
<dbReference type="PANTHER" id="PTHR34220">
    <property type="entry name" value="SENSOR HISTIDINE KINASE YPDA"/>
    <property type="match status" value="1"/>
</dbReference>
<keyword evidence="2" id="KW-1003">Cell membrane</keyword>
<dbReference type="InterPro" id="IPR003660">
    <property type="entry name" value="HAMP_dom"/>
</dbReference>
<dbReference type="InterPro" id="IPR050640">
    <property type="entry name" value="Bact_2-comp_sensor_kinase"/>
</dbReference>
<dbReference type="SUPFAM" id="SSF55874">
    <property type="entry name" value="ATPase domain of HSP90 chaperone/DNA topoisomerase II/histidine kinase"/>
    <property type="match status" value="1"/>
</dbReference>
<evidence type="ECO:0000313" key="10">
    <source>
        <dbReference type="Proteomes" id="UP000077355"/>
    </source>
</evidence>
<evidence type="ECO:0000256" key="1">
    <source>
        <dbReference type="ARBA" id="ARBA00004651"/>
    </source>
</evidence>
<keyword evidence="5 7" id="KW-0472">Membrane</keyword>
<keyword evidence="4" id="KW-0808">Transferase</keyword>
<dbReference type="PANTHER" id="PTHR34220:SF7">
    <property type="entry name" value="SENSOR HISTIDINE KINASE YPDA"/>
    <property type="match status" value="1"/>
</dbReference>
<dbReference type="Gene3D" id="6.10.340.10">
    <property type="match status" value="1"/>
</dbReference>
<dbReference type="PROSITE" id="PS50885">
    <property type="entry name" value="HAMP"/>
    <property type="match status" value="1"/>
</dbReference>
<dbReference type="Gene3D" id="3.30.565.10">
    <property type="entry name" value="Histidine kinase-like ATPase, C-terminal domain"/>
    <property type="match status" value="1"/>
</dbReference>
<dbReference type="EMBL" id="LVJI01000019">
    <property type="protein sequence ID" value="OAB44851.1"/>
    <property type="molecule type" value="Genomic_DNA"/>
</dbReference>
<comment type="subcellular location">
    <subcellularLocation>
        <location evidence="1">Cell membrane</location>
        <topology evidence="1">Multi-pass membrane protein</topology>
    </subcellularLocation>
</comment>
<evidence type="ECO:0000256" key="4">
    <source>
        <dbReference type="ARBA" id="ARBA00022679"/>
    </source>
</evidence>
<dbReference type="GO" id="GO:0005886">
    <property type="term" value="C:plasma membrane"/>
    <property type="evidence" value="ECO:0007669"/>
    <property type="project" value="UniProtKB-SubCell"/>
</dbReference>
<keyword evidence="10" id="KW-1185">Reference proteome</keyword>
<keyword evidence="6" id="KW-0175">Coiled coil</keyword>
<name>A0A168MMN8_9BACL</name>
<feature type="domain" description="HAMP" evidence="8">
    <location>
        <begin position="302"/>
        <end position="354"/>
    </location>
</feature>